<dbReference type="Gene3D" id="3.20.110.10">
    <property type="entry name" value="Glycoside hydrolase 38, N terminal domain"/>
    <property type="match status" value="1"/>
</dbReference>
<dbReference type="Gene3D" id="2.70.98.30">
    <property type="entry name" value="Golgi alpha-mannosidase II, domain 4"/>
    <property type="match status" value="1"/>
</dbReference>
<feature type="compositionally biased region" description="Basic and acidic residues" evidence="5">
    <location>
        <begin position="12"/>
        <end position="24"/>
    </location>
</feature>
<keyword evidence="8" id="KW-1185">Reference proteome</keyword>
<dbReference type="KEGG" id="lyk:FLP23_02200"/>
<dbReference type="OrthoDB" id="9772207at2"/>
<organism evidence="7 8">
    <name type="scientific">Protaetiibacter larvae</name>
    <dbReference type="NCBI Taxonomy" id="2592654"/>
    <lineage>
        <taxon>Bacteria</taxon>
        <taxon>Bacillati</taxon>
        <taxon>Actinomycetota</taxon>
        <taxon>Actinomycetes</taxon>
        <taxon>Micrococcales</taxon>
        <taxon>Microbacteriaceae</taxon>
        <taxon>Protaetiibacter</taxon>
    </lineage>
</organism>
<protein>
    <submittedName>
        <fullName evidence="7">Alpha-mannosidase</fullName>
    </submittedName>
</protein>
<dbReference type="AlphaFoldDB" id="A0A5C1Y7N8"/>
<keyword evidence="4" id="KW-0326">Glycosidase</keyword>
<dbReference type="SUPFAM" id="SSF88713">
    <property type="entry name" value="Glycoside hydrolase/deacetylase"/>
    <property type="match status" value="1"/>
</dbReference>
<dbReference type="Gene3D" id="2.60.40.2220">
    <property type="match status" value="1"/>
</dbReference>
<evidence type="ECO:0000256" key="5">
    <source>
        <dbReference type="SAM" id="MobiDB-lite"/>
    </source>
</evidence>
<evidence type="ECO:0000313" key="8">
    <source>
        <dbReference type="Proteomes" id="UP000322159"/>
    </source>
</evidence>
<feature type="domain" description="Glycoside hydrolase family 38 central" evidence="6">
    <location>
        <begin position="548"/>
        <end position="621"/>
    </location>
</feature>
<dbReference type="SUPFAM" id="SSF74650">
    <property type="entry name" value="Galactose mutarotase-like"/>
    <property type="match status" value="1"/>
</dbReference>
<proteinExistence type="inferred from homology"/>
<dbReference type="InterPro" id="IPR015341">
    <property type="entry name" value="Glyco_hydro_38_cen"/>
</dbReference>
<dbReference type="InterPro" id="IPR011330">
    <property type="entry name" value="Glyco_hydro/deAcase_b/a-brl"/>
</dbReference>
<dbReference type="GO" id="GO:0004559">
    <property type="term" value="F:alpha-mannosidase activity"/>
    <property type="evidence" value="ECO:0007669"/>
    <property type="project" value="InterPro"/>
</dbReference>
<dbReference type="GO" id="GO:0006013">
    <property type="term" value="P:mannose metabolic process"/>
    <property type="evidence" value="ECO:0007669"/>
    <property type="project" value="InterPro"/>
</dbReference>
<dbReference type="PANTHER" id="PTHR46017">
    <property type="entry name" value="ALPHA-MANNOSIDASE 2C1"/>
    <property type="match status" value="1"/>
</dbReference>
<dbReference type="InterPro" id="IPR011013">
    <property type="entry name" value="Gal_mutarotase_sf_dom"/>
</dbReference>
<dbReference type="Pfam" id="PF09261">
    <property type="entry name" value="Alpha-mann_mid"/>
    <property type="match status" value="1"/>
</dbReference>
<dbReference type="Pfam" id="PF07748">
    <property type="entry name" value="Glyco_hydro_38C"/>
    <property type="match status" value="1"/>
</dbReference>
<dbReference type="InterPro" id="IPR000602">
    <property type="entry name" value="Glyco_hydro_38_N"/>
</dbReference>
<reference evidence="7 8" key="1">
    <citation type="submission" date="2019-09" db="EMBL/GenBank/DDBJ databases">
        <title>Genome sequencing of strain KACC 19322.</title>
        <authorList>
            <person name="Heo J."/>
            <person name="Kim S.-J."/>
            <person name="Kim J.-S."/>
            <person name="Hong S.-B."/>
            <person name="Kwon S.-W."/>
        </authorList>
    </citation>
    <scope>NUCLEOTIDE SEQUENCE [LARGE SCALE GENOMIC DNA]</scope>
    <source>
        <strain evidence="7 8">KACC 19322</strain>
    </source>
</reference>
<sequence length="1021" mass="114337">MSLIVTRPVVERREVPTREHDSPRRSRRLGGASRGVDRLGTRGEGGRMAGFPSFLLGIRVQQPHEYTRLLRIRSRVYIPVSNLDAAVVRSAEPIPFAELDPAAFVPIRRGQSWGRTLDCAWLRITGEVPEGVEDPVVLLGIRGEGLVVSPQGEPLDAVSTVFQQADLPHSGGRFRPVHNVPTTDGRIEFYADVTHNGVILYPVGRGVFHGARLATRDETAFGLYYDYLTLVVLAGATDDDALEAELRAALAEAWRRFRAGDLTAARAALAGPLAEPSTSEFVYSAIGHGHLDMAWLWPLRETRRKATRTYTRALDTIDRHPAYRYGTSQPQQLAWMKQLQPALYERIRSAVAEGRLELQGSFWVEPDTNMPSGESLVRQALVGRRFLQEEFGLTDEQLRLCWLPDTFGYSGNLPQLLKKSGMDWFLTIKLAWNEVNTFPHRTFHWTGIDGSTVLVHMPPEGDYNSRGAADGLLTGLRQYPERALETALLVYGSGDGGGGPGEIHLELTEREQNLRGVPRVAYSTAGDFFRRLETLEVPAEHRGELYLETHQGTYTTQAATKRHNRTVERMLHEVEALSVLADRDTRAELEPHWRDVLLHQFHDILPGSAIERVNREARESYERIEGELGRLADELTGALAAGAGRTAINLTSFPRDEHLRIDGTWHRATVTPYAAAALVEATGPFGLSYTEQTISNGHLTLRFDDHGVIASCIDAAGAQHAGAGLNRLVVHRDPYQWPFDAWNIDARYTRRRARQLRLVSAENTVDGPTVVRTQLLRGRRVEVRQRIVLEAGSELVRIETRVDWRARHRMLRAEFRPSRYGDEARCEIQFGHLARPTTERDSVETAQFEVVAHKWAAVEDEHGGFALLNDAKYGHRIKNGLVSLNLLRAPTFPDRTADRGVHEFVYAFRPYPTGELTPVIRDGYRLNNPLRLAEGVAFDSLVAVDDEAVVIETLKHAESGSGVVVRLYEALGRDTTTALRTRVPHTAAHETDLLERRTASADLDRLVFTPFEIKTLLLEQP</sequence>
<dbReference type="Pfam" id="PF22907">
    <property type="entry name" value="Ams1-like_1st"/>
    <property type="match status" value="1"/>
</dbReference>
<dbReference type="Pfam" id="PF01074">
    <property type="entry name" value="Glyco_hydro_38N"/>
    <property type="match status" value="1"/>
</dbReference>
<comment type="similarity">
    <text evidence="1">Belongs to the glycosyl hydrolase 38 family.</text>
</comment>
<dbReference type="FunFam" id="1.20.1270.50:FF:000004">
    <property type="entry name" value="alpha-mannosidase 2C1 isoform X1"/>
    <property type="match status" value="1"/>
</dbReference>
<dbReference type="CDD" id="cd10789">
    <property type="entry name" value="GH38N_AMII_ER_cytosolic"/>
    <property type="match status" value="1"/>
</dbReference>
<keyword evidence="2" id="KW-0479">Metal-binding</keyword>
<evidence type="ECO:0000256" key="3">
    <source>
        <dbReference type="ARBA" id="ARBA00022801"/>
    </source>
</evidence>
<evidence type="ECO:0000256" key="4">
    <source>
        <dbReference type="ARBA" id="ARBA00023295"/>
    </source>
</evidence>
<dbReference type="Pfam" id="PF17677">
    <property type="entry name" value="Glyco_hydro38C2"/>
    <property type="match status" value="1"/>
</dbReference>
<dbReference type="SMART" id="SM00872">
    <property type="entry name" value="Alpha-mann_mid"/>
    <property type="match status" value="1"/>
</dbReference>
<evidence type="ECO:0000313" key="7">
    <source>
        <dbReference type="EMBL" id="QEO08932.1"/>
    </source>
</evidence>
<dbReference type="GO" id="GO:0030246">
    <property type="term" value="F:carbohydrate binding"/>
    <property type="evidence" value="ECO:0007669"/>
    <property type="project" value="InterPro"/>
</dbReference>
<feature type="region of interest" description="Disordered" evidence="5">
    <location>
        <begin position="12"/>
        <end position="42"/>
    </location>
</feature>
<dbReference type="InterPro" id="IPR028995">
    <property type="entry name" value="Glyco_hydro_57/38_cen_sf"/>
</dbReference>
<name>A0A5C1Y7N8_9MICO</name>
<evidence type="ECO:0000256" key="1">
    <source>
        <dbReference type="ARBA" id="ARBA00009792"/>
    </source>
</evidence>
<dbReference type="GO" id="GO:0046872">
    <property type="term" value="F:metal ion binding"/>
    <property type="evidence" value="ECO:0007669"/>
    <property type="project" value="UniProtKB-KW"/>
</dbReference>
<keyword evidence="3" id="KW-0378">Hydrolase</keyword>
<dbReference type="Gene3D" id="1.20.1270.50">
    <property type="entry name" value="Glycoside hydrolase family 38, central domain"/>
    <property type="match status" value="1"/>
</dbReference>
<dbReference type="GO" id="GO:0009313">
    <property type="term" value="P:oligosaccharide catabolic process"/>
    <property type="evidence" value="ECO:0007669"/>
    <property type="project" value="TreeGrafter"/>
</dbReference>
<gene>
    <name evidence="7" type="ORF">FLP23_02200</name>
</gene>
<dbReference type="SUPFAM" id="SSF88688">
    <property type="entry name" value="Families 57/38 glycoside transferase middle domain"/>
    <property type="match status" value="1"/>
</dbReference>
<dbReference type="InterPro" id="IPR011682">
    <property type="entry name" value="Glyco_hydro_38_C"/>
</dbReference>
<dbReference type="EMBL" id="CP043504">
    <property type="protein sequence ID" value="QEO08932.1"/>
    <property type="molecule type" value="Genomic_DNA"/>
</dbReference>
<dbReference type="InterPro" id="IPR037094">
    <property type="entry name" value="Glyco_hydro_38_cen_sf"/>
</dbReference>
<dbReference type="InterPro" id="IPR041147">
    <property type="entry name" value="GH38_C"/>
</dbReference>
<evidence type="ECO:0000256" key="2">
    <source>
        <dbReference type="ARBA" id="ARBA00022723"/>
    </source>
</evidence>
<dbReference type="PANTHER" id="PTHR46017:SF1">
    <property type="entry name" value="ALPHA-MANNOSIDASE 2C1"/>
    <property type="match status" value="1"/>
</dbReference>
<accession>A0A5C1Y7N8</accession>
<dbReference type="Proteomes" id="UP000322159">
    <property type="component" value="Chromosome"/>
</dbReference>
<dbReference type="InterPro" id="IPR027291">
    <property type="entry name" value="Glyco_hydro_38_N_sf"/>
</dbReference>
<dbReference type="InterPro" id="IPR054723">
    <property type="entry name" value="Ams1-like_N"/>
</dbReference>
<evidence type="ECO:0000259" key="6">
    <source>
        <dbReference type="SMART" id="SM00872"/>
    </source>
</evidence>